<feature type="non-terminal residue" evidence="1">
    <location>
        <position position="147"/>
    </location>
</feature>
<reference evidence="1" key="1">
    <citation type="journal article" date="2015" name="Nature">
        <title>Complex archaea that bridge the gap between prokaryotes and eukaryotes.</title>
        <authorList>
            <person name="Spang A."/>
            <person name="Saw J.H."/>
            <person name="Jorgensen S.L."/>
            <person name="Zaremba-Niedzwiedzka K."/>
            <person name="Martijn J."/>
            <person name="Lind A.E."/>
            <person name="van Eijk R."/>
            <person name="Schleper C."/>
            <person name="Guy L."/>
            <person name="Ettema T.J."/>
        </authorList>
    </citation>
    <scope>NUCLEOTIDE SEQUENCE</scope>
</reference>
<protein>
    <submittedName>
        <fullName evidence="1">Uncharacterized protein</fullName>
    </submittedName>
</protein>
<evidence type="ECO:0000313" key="1">
    <source>
        <dbReference type="EMBL" id="KKL86197.1"/>
    </source>
</evidence>
<proteinExistence type="predicted"/>
<sequence length="147" mass="15884">MDGVTHNYLHDTVGTRYESGLSLNTFDADGSGNDATAAQFGYAEGMIWDDDIVHSISADIAPAQIPIYYKLGATGTWRVTTLSDYPLVHGADYAGTRAAWNEFTGGFWVLTEVGNLKYVLTHYFATNDASSPVIGICGEATYNTIIT</sequence>
<name>A0A0F9IFK7_9ZZZZ</name>
<accession>A0A0F9IFK7</accession>
<gene>
    <name evidence="1" type="ORF">LCGC14_1947170</name>
</gene>
<dbReference type="EMBL" id="LAZR01021183">
    <property type="protein sequence ID" value="KKL86197.1"/>
    <property type="molecule type" value="Genomic_DNA"/>
</dbReference>
<comment type="caution">
    <text evidence="1">The sequence shown here is derived from an EMBL/GenBank/DDBJ whole genome shotgun (WGS) entry which is preliminary data.</text>
</comment>
<dbReference type="AlphaFoldDB" id="A0A0F9IFK7"/>
<organism evidence="1">
    <name type="scientific">marine sediment metagenome</name>
    <dbReference type="NCBI Taxonomy" id="412755"/>
    <lineage>
        <taxon>unclassified sequences</taxon>
        <taxon>metagenomes</taxon>
        <taxon>ecological metagenomes</taxon>
    </lineage>
</organism>